<dbReference type="PANTHER" id="PTHR48083">
    <property type="entry name" value="MEDIUM-CHAIN SPECIFIC ACYL-COA DEHYDROGENASE, MITOCHONDRIAL-RELATED"/>
    <property type="match status" value="1"/>
</dbReference>
<dbReference type="InterPro" id="IPR036250">
    <property type="entry name" value="AcylCo_DH-like_C"/>
</dbReference>
<sequence>MTIDTRIDSVPVTFGSPELRDLIAQIGDGVIDRDDRGEPPFAKFDLIRRARLGALRIPVASGGGGATLRELFEVIIALGEADPNVAHSVRNHLGFVENLIRRPRAEDARWFDRIRNGDLFGISATELGTAHAGSPDYRYATAITETPSGLRLSGEKFYSTGNLYVDWLVVVATDQHGDTVRLIIPADRPGVVIEDDWDGIGQRFTGSGTTRFVDVAVSDEDFFAPGGFGGDVPYKGTFPQLYLTAVIAGILRRVVRDAAELVRAKRRTFYHAAADNPVDDPILQQSVGVLSSQAFAAEALVLSAAEALGAATEAHGRPDVEETLSLEATLRAAKAKVVIDELANRAASELFDVGGGSTVRRGAHLDRHWRNIRTLAAHNPKTYKAKAIGAYEITGAPLPRGGFF</sequence>
<organism evidence="5 6">
    <name type="scientific">Mycolicibacterium porcinum</name>
    <dbReference type="NCBI Taxonomy" id="39693"/>
    <lineage>
        <taxon>Bacteria</taxon>
        <taxon>Bacillati</taxon>
        <taxon>Actinomycetota</taxon>
        <taxon>Actinomycetes</taxon>
        <taxon>Mycobacteriales</taxon>
        <taxon>Mycobacteriaceae</taxon>
        <taxon>Mycolicibacterium</taxon>
    </lineage>
</organism>
<keyword evidence="2" id="KW-0274">FAD</keyword>
<protein>
    <submittedName>
        <fullName evidence="5">Acyl-CoA dehydrogenase</fullName>
    </submittedName>
</protein>
<dbReference type="InterPro" id="IPR050741">
    <property type="entry name" value="Acyl-CoA_dehydrogenase"/>
</dbReference>
<name>A0AAW5TDY1_9MYCO</name>
<feature type="domain" description="Acyl-CoA dehydrogenase C-terminal" evidence="4">
    <location>
        <begin position="243"/>
        <end position="378"/>
    </location>
</feature>
<evidence type="ECO:0000313" key="6">
    <source>
        <dbReference type="Proteomes" id="UP001141659"/>
    </source>
</evidence>
<gene>
    <name evidence="5" type="ORF">H5P34_32530</name>
</gene>
<dbReference type="GO" id="GO:0003995">
    <property type="term" value="F:acyl-CoA dehydrogenase activity"/>
    <property type="evidence" value="ECO:0007669"/>
    <property type="project" value="TreeGrafter"/>
</dbReference>
<evidence type="ECO:0000256" key="2">
    <source>
        <dbReference type="ARBA" id="ARBA00022827"/>
    </source>
</evidence>
<evidence type="ECO:0000259" key="4">
    <source>
        <dbReference type="Pfam" id="PF08028"/>
    </source>
</evidence>
<dbReference type="EMBL" id="JACKVC010000034">
    <property type="protein sequence ID" value="MCV7392787.1"/>
    <property type="molecule type" value="Genomic_DNA"/>
</dbReference>
<dbReference type="GO" id="GO:0033539">
    <property type="term" value="P:fatty acid beta-oxidation using acyl-CoA dehydrogenase"/>
    <property type="evidence" value="ECO:0007669"/>
    <property type="project" value="TreeGrafter"/>
</dbReference>
<dbReference type="Gene3D" id="2.40.110.10">
    <property type="entry name" value="Butyryl-CoA Dehydrogenase, subunit A, domain 2"/>
    <property type="match status" value="1"/>
</dbReference>
<reference evidence="5" key="1">
    <citation type="submission" date="2020-07" db="EMBL/GenBank/DDBJ databases">
        <authorList>
            <person name="Pettersson B.M.F."/>
            <person name="Behra P.R.K."/>
            <person name="Ramesh M."/>
            <person name="Das S."/>
            <person name="Dasgupta S."/>
            <person name="Kirsebom L.A."/>
        </authorList>
    </citation>
    <scope>NUCLEOTIDE SEQUENCE</scope>
    <source>
        <strain evidence="5">DSM 44242</strain>
    </source>
</reference>
<accession>A0AAW5TDY1</accession>
<dbReference type="AlphaFoldDB" id="A0AAW5TDY1"/>
<dbReference type="Proteomes" id="UP001141659">
    <property type="component" value="Unassembled WGS sequence"/>
</dbReference>
<dbReference type="SUPFAM" id="SSF56645">
    <property type="entry name" value="Acyl-CoA dehydrogenase NM domain-like"/>
    <property type="match status" value="1"/>
</dbReference>
<dbReference type="GO" id="GO:0050660">
    <property type="term" value="F:flavin adenine dinucleotide binding"/>
    <property type="evidence" value="ECO:0007669"/>
    <property type="project" value="InterPro"/>
</dbReference>
<dbReference type="GO" id="GO:0016712">
    <property type="term" value="F:oxidoreductase activity, acting on paired donors, with incorporation or reduction of molecular oxygen, reduced flavin or flavoprotein as one donor, and incorporation of one atom of oxygen"/>
    <property type="evidence" value="ECO:0007669"/>
    <property type="project" value="TreeGrafter"/>
</dbReference>
<evidence type="ECO:0000313" key="5">
    <source>
        <dbReference type="EMBL" id="MCV7392787.1"/>
    </source>
</evidence>
<dbReference type="Pfam" id="PF08028">
    <property type="entry name" value="Acyl-CoA_dh_2"/>
    <property type="match status" value="1"/>
</dbReference>
<keyword evidence="3" id="KW-0560">Oxidoreductase</keyword>
<comment type="caution">
    <text evidence="5">The sequence shown here is derived from an EMBL/GenBank/DDBJ whole genome shotgun (WGS) entry which is preliminary data.</text>
</comment>
<dbReference type="PANTHER" id="PTHR48083:SF19">
    <property type="entry name" value="FLAVIN-DEPENDENT MONOOXYGENASE, OXYGENASE SUBUNIT HSAA"/>
    <property type="match status" value="1"/>
</dbReference>
<evidence type="ECO:0000256" key="3">
    <source>
        <dbReference type="ARBA" id="ARBA00023002"/>
    </source>
</evidence>
<dbReference type="Gene3D" id="1.20.140.10">
    <property type="entry name" value="Butyryl-CoA Dehydrogenase, subunit A, domain 3"/>
    <property type="match status" value="1"/>
</dbReference>
<proteinExistence type="predicted"/>
<dbReference type="InterPro" id="IPR037069">
    <property type="entry name" value="AcylCoA_DH/ox_N_sf"/>
</dbReference>
<reference evidence="5" key="2">
    <citation type="journal article" date="2022" name="BMC Genomics">
        <title>Comparative genome analysis of mycobacteria focusing on tRNA and non-coding RNA.</title>
        <authorList>
            <person name="Behra P.R.K."/>
            <person name="Pettersson B.M.F."/>
            <person name="Ramesh M."/>
            <person name="Das S."/>
            <person name="Dasgupta S."/>
            <person name="Kirsebom L.A."/>
        </authorList>
    </citation>
    <scope>NUCLEOTIDE SEQUENCE</scope>
    <source>
        <strain evidence="5">DSM 44242</strain>
    </source>
</reference>
<dbReference type="GO" id="GO:0005737">
    <property type="term" value="C:cytoplasm"/>
    <property type="evidence" value="ECO:0007669"/>
    <property type="project" value="TreeGrafter"/>
</dbReference>
<dbReference type="Gene3D" id="1.10.540.10">
    <property type="entry name" value="Acyl-CoA dehydrogenase/oxidase, N-terminal domain"/>
    <property type="match status" value="1"/>
</dbReference>
<dbReference type="PIRSF" id="PIRSF016578">
    <property type="entry name" value="HsaA"/>
    <property type="match status" value="1"/>
</dbReference>
<dbReference type="InterPro" id="IPR013107">
    <property type="entry name" value="Acyl-CoA_DH_C"/>
</dbReference>
<dbReference type="InterPro" id="IPR046373">
    <property type="entry name" value="Acyl-CoA_Oxase/DH_mid-dom_sf"/>
</dbReference>
<dbReference type="SUPFAM" id="SSF47203">
    <property type="entry name" value="Acyl-CoA dehydrogenase C-terminal domain-like"/>
    <property type="match status" value="1"/>
</dbReference>
<dbReference type="InterPro" id="IPR009100">
    <property type="entry name" value="AcylCoA_DH/oxidase_NM_dom_sf"/>
</dbReference>
<evidence type="ECO:0000256" key="1">
    <source>
        <dbReference type="ARBA" id="ARBA00022630"/>
    </source>
</evidence>
<dbReference type="RefSeq" id="WP_036444761.1">
    <property type="nucleotide sequence ID" value="NZ_JACKVC010000034.1"/>
</dbReference>
<keyword evidence="1" id="KW-0285">Flavoprotein</keyword>